<evidence type="ECO:0000313" key="2">
    <source>
        <dbReference type="Proteomes" id="UP001595755"/>
    </source>
</evidence>
<dbReference type="SUPFAM" id="SSF53163">
    <property type="entry name" value="HybD-like"/>
    <property type="match status" value="1"/>
</dbReference>
<protein>
    <submittedName>
        <fullName evidence="1">Spore protease YyaC</fullName>
    </submittedName>
</protein>
<evidence type="ECO:0000313" key="1">
    <source>
        <dbReference type="EMBL" id="MFC4302063.1"/>
    </source>
</evidence>
<dbReference type="GO" id="GO:0006508">
    <property type="term" value="P:proteolysis"/>
    <property type="evidence" value="ECO:0007669"/>
    <property type="project" value="UniProtKB-KW"/>
</dbReference>
<name>A0ABV8S553_9BACL</name>
<dbReference type="Pfam" id="PF06866">
    <property type="entry name" value="DUF1256"/>
    <property type="match status" value="1"/>
</dbReference>
<dbReference type="NCBIfam" id="TIGR02841">
    <property type="entry name" value="spore_YyaC"/>
    <property type="match status" value="1"/>
</dbReference>
<reference evidence="2" key="1">
    <citation type="journal article" date="2019" name="Int. J. Syst. Evol. Microbiol.">
        <title>The Global Catalogue of Microorganisms (GCM) 10K type strain sequencing project: providing services to taxonomists for standard genome sequencing and annotation.</title>
        <authorList>
            <consortium name="The Broad Institute Genomics Platform"/>
            <consortium name="The Broad Institute Genome Sequencing Center for Infectious Disease"/>
            <person name="Wu L."/>
            <person name="Ma J."/>
        </authorList>
    </citation>
    <scope>NUCLEOTIDE SEQUENCE [LARGE SCALE GENOMIC DNA]</scope>
    <source>
        <strain evidence="2">CGMCC 4.1641</strain>
    </source>
</reference>
<dbReference type="Proteomes" id="UP001595755">
    <property type="component" value="Unassembled WGS sequence"/>
</dbReference>
<organism evidence="1 2">
    <name type="scientific">Cohnella boryungensis</name>
    <dbReference type="NCBI Taxonomy" id="768479"/>
    <lineage>
        <taxon>Bacteria</taxon>
        <taxon>Bacillati</taxon>
        <taxon>Bacillota</taxon>
        <taxon>Bacilli</taxon>
        <taxon>Bacillales</taxon>
        <taxon>Paenibacillaceae</taxon>
        <taxon>Cohnella</taxon>
    </lineage>
</organism>
<dbReference type="RefSeq" id="WP_204605691.1">
    <property type="nucleotide sequence ID" value="NZ_JBHSED010000002.1"/>
</dbReference>
<dbReference type="InterPro" id="IPR009665">
    <property type="entry name" value="YyaC"/>
</dbReference>
<keyword evidence="1" id="KW-0645">Protease</keyword>
<gene>
    <name evidence="1" type="primary">yyaC</name>
    <name evidence="1" type="ORF">ACFO1S_01265</name>
</gene>
<comment type="caution">
    <text evidence="1">The sequence shown here is derived from an EMBL/GenBank/DDBJ whole genome shotgun (WGS) entry which is preliminary data.</text>
</comment>
<dbReference type="InterPro" id="IPR023430">
    <property type="entry name" value="Pept_HybD-like_dom_sf"/>
</dbReference>
<keyword evidence="1" id="KW-0378">Hydrolase</keyword>
<sequence length="206" mass="22095">MNGAWEKYSRPAAESAALSLKIPFNEPTVLQRLSQQLEDYLAALSPDRRIVIVCVGTDRSTGDSLGPLVGTALAREYSPLFDLYGTLDEPVHAMNLGDTLLKIMRTSRQPFVIAVDACLGQVSSVGCIQLGSGPVKPGAGVNKELPPVGDIHMTGIVNVGGFMEYFVLQNTRLNLVVKMSDIIAQSLLKAVRQARGSSVIPFALPD</sequence>
<dbReference type="EMBL" id="JBHSED010000002">
    <property type="protein sequence ID" value="MFC4302063.1"/>
    <property type="molecule type" value="Genomic_DNA"/>
</dbReference>
<proteinExistence type="predicted"/>
<keyword evidence="2" id="KW-1185">Reference proteome</keyword>
<accession>A0ABV8S553</accession>
<dbReference type="GO" id="GO:0008233">
    <property type="term" value="F:peptidase activity"/>
    <property type="evidence" value="ECO:0007669"/>
    <property type="project" value="UniProtKB-KW"/>
</dbReference>